<protein>
    <submittedName>
        <fullName evidence="3">Septum formation initiator family protein</fullName>
    </submittedName>
</protein>
<dbReference type="InterPro" id="IPR007060">
    <property type="entry name" value="FtsL/DivIC"/>
</dbReference>
<accession>A0A8J7M5E8</accession>
<name>A0A8J7M5E8_9RHOB</name>
<evidence type="ECO:0000256" key="2">
    <source>
        <dbReference type="SAM" id="Phobius"/>
    </source>
</evidence>
<organism evidence="3 4">
    <name type="scientific">Thermohalobaculum xanthum</name>
    <dbReference type="NCBI Taxonomy" id="2753746"/>
    <lineage>
        <taxon>Bacteria</taxon>
        <taxon>Pseudomonadati</taxon>
        <taxon>Pseudomonadota</taxon>
        <taxon>Alphaproteobacteria</taxon>
        <taxon>Rhodobacterales</taxon>
        <taxon>Paracoccaceae</taxon>
        <taxon>Thermohalobaculum</taxon>
    </lineage>
</organism>
<keyword evidence="4" id="KW-1185">Reference proteome</keyword>
<keyword evidence="2" id="KW-0472">Membrane</keyword>
<sequence length="99" mass="11109">MSRLEWGQVLVPLFFILLVVAALAFLHSGLQGDRSLTALHDAGRNVAALEQELAMLDARNAELANRVHRLDEAYLDLDLLEERARAVLGYVRTDEIVIR</sequence>
<gene>
    <name evidence="3" type="ORF">H0I76_00815</name>
</gene>
<comment type="caution">
    <text evidence="3">The sequence shown here is derived from an EMBL/GenBank/DDBJ whole genome shotgun (WGS) entry which is preliminary data.</text>
</comment>
<feature type="coiled-coil region" evidence="1">
    <location>
        <begin position="39"/>
        <end position="73"/>
    </location>
</feature>
<dbReference type="AlphaFoldDB" id="A0A8J7M5E8"/>
<keyword evidence="1" id="KW-0175">Coiled coil</keyword>
<dbReference type="Pfam" id="PF04977">
    <property type="entry name" value="DivIC"/>
    <property type="match status" value="1"/>
</dbReference>
<keyword evidence="2" id="KW-1133">Transmembrane helix</keyword>
<reference evidence="3" key="1">
    <citation type="submission" date="2020-12" db="EMBL/GenBank/DDBJ databases">
        <title>Bacterial taxonomy.</title>
        <authorList>
            <person name="Pan X."/>
        </authorList>
    </citation>
    <scope>NUCLEOTIDE SEQUENCE</scope>
    <source>
        <strain evidence="3">M0105</strain>
    </source>
</reference>
<dbReference type="EMBL" id="JAEHHL010000001">
    <property type="protein sequence ID" value="MBK0397719.1"/>
    <property type="molecule type" value="Genomic_DNA"/>
</dbReference>
<dbReference type="Proteomes" id="UP000655420">
    <property type="component" value="Unassembled WGS sequence"/>
</dbReference>
<feature type="transmembrane region" description="Helical" evidence="2">
    <location>
        <begin position="6"/>
        <end position="26"/>
    </location>
</feature>
<keyword evidence="2" id="KW-0812">Transmembrane</keyword>
<proteinExistence type="predicted"/>
<evidence type="ECO:0000313" key="3">
    <source>
        <dbReference type="EMBL" id="MBK0397719.1"/>
    </source>
</evidence>
<evidence type="ECO:0000313" key="4">
    <source>
        <dbReference type="Proteomes" id="UP000655420"/>
    </source>
</evidence>
<evidence type="ECO:0000256" key="1">
    <source>
        <dbReference type="SAM" id="Coils"/>
    </source>
</evidence>